<dbReference type="CDD" id="cd04301">
    <property type="entry name" value="NAT_SF"/>
    <property type="match status" value="1"/>
</dbReference>
<reference evidence="4" key="1">
    <citation type="submission" date="2022-06" db="EMBL/GenBank/DDBJ databases">
        <title>Genome sequence of Phormidium yuhuli AB48 isolated from an industrial photobioreactor environment.</title>
        <authorList>
            <person name="Qiu Y."/>
            <person name="Noonan A.J.C."/>
            <person name="Dofher K."/>
            <person name="Koch M."/>
            <person name="Kieft B."/>
            <person name="Lin X."/>
            <person name="Ziels R.M."/>
            <person name="Hallam S.J."/>
        </authorList>
    </citation>
    <scope>NUCLEOTIDE SEQUENCE</scope>
    <source>
        <strain evidence="4">AB48</strain>
    </source>
</reference>
<dbReference type="EMBL" id="CP098611">
    <property type="protein sequence ID" value="USR92492.1"/>
    <property type="molecule type" value="Genomic_DNA"/>
</dbReference>
<dbReference type="PROSITE" id="PS51186">
    <property type="entry name" value="GNAT"/>
    <property type="match status" value="1"/>
</dbReference>
<dbReference type="RefSeq" id="WP_252664647.1">
    <property type="nucleotide sequence ID" value="NZ_CP098611.1"/>
</dbReference>
<evidence type="ECO:0000313" key="4">
    <source>
        <dbReference type="EMBL" id="USR92492.1"/>
    </source>
</evidence>
<evidence type="ECO:0000256" key="1">
    <source>
        <dbReference type="ARBA" id="ARBA00022679"/>
    </source>
</evidence>
<dbReference type="SUPFAM" id="SSF55729">
    <property type="entry name" value="Acyl-CoA N-acyltransferases (Nat)"/>
    <property type="match status" value="1"/>
</dbReference>
<dbReference type="InterPro" id="IPR016181">
    <property type="entry name" value="Acyl_CoA_acyltransferase"/>
</dbReference>
<dbReference type="PANTHER" id="PTHR43877:SF2">
    <property type="entry name" value="AMINOALKYLPHOSPHONATE N-ACETYLTRANSFERASE-RELATED"/>
    <property type="match status" value="1"/>
</dbReference>
<feature type="domain" description="N-acetyltransferase" evidence="3">
    <location>
        <begin position="9"/>
        <end position="163"/>
    </location>
</feature>
<keyword evidence="2" id="KW-0012">Acyltransferase</keyword>
<name>A0ABY5ATE8_9CYAN</name>
<dbReference type="Gene3D" id="3.40.630.30">
    <property type="match status" value="1"/>
</dbReference>
<dbReference type="InterPro" id="IPR050832">
    <property type="entry name" value="Bact_Acetyltransf"/>
</dbReference>
<proteinExistence type="predicted"/>
<dbReference type="Proteomes" id="UP001056708">
    <property type="component" value="Chromosome"/>
</dbReference>
<dbReference type="InterPro" id="IPR000182">
    <property type="entry name" value="GNAT_dom"/>
</dbReference>
<keyword evidence="5" id="KW-1185">Reference proteome</keyword>
<keyword evidence="1" id="KW-0808">Transferase</keyword>
<organism evidence="4 5">
    <name type="scientific">Phormidium yuhuli AB48</name>
    <dbReference type="NCBI Taxonomy" id="2940671"/>
    <lineage>
        <taxon>Bacteria</taxon>
        <taxon>Bacillati</taxon>
        <taxon>Cyanobacteriota</taxon>
        <taxon>Cyanophyceae</taxon>
        <taxon>Oscillatoriophycideae</taxon>
        <taxon>Oscillatoriales</taxon>
        <taxon>Oscillatoriaceae</taxon>
        <taxon>Phormidium</taxon>
        <taxon>Phormidium yuhuli</taxon>
    </lineage>
</organism>
<sequence length="163" mass="18385">MVKGEYLEFTIRPWTAGDRIPAGRLIASVLLEYNLPWEPAGADRDVVEVERFYIETGGGFWVVQQGETLVGTAGFYPVSRGDRAVELRKMYLSPSVRGCGLGTFLLQELEAEIQKRGFQTIWVETASVLQEAVHFYEHHHYLPSTGVETARCDRIYCKTLPAT</sequence>
<evidence type="ECO:0000259" key="3">
    <source>
        <dbReference type="PROSITE" id="PS51186"/>
    </source>
</evidence>
<evidence type="ECO:0000313" key="5">
    <source>
        <dbReference type="Proteomes" id="UP001056708"/>
    </source>
</evidence>
<protein>
    <submittedName>
        <fullName evidence="4">GNAT family N-acetyltransferase</fullName>
    </submittedName>
</protein>
<gene>
    <name evidence="4" type="ORF">NEA10_07180</name>
</gene>
<evidence type="ECO:0000256" key="2">
    <source>
        <dbReference type="ARBA" id="ARBA00023315"/>
    </source>
</evidence>
<dbReference type="Pfam" id="PF00583">
    <property type="entry name" value="Acetyltransf_1"/>
    <property type="match status" value="1"/>
</dbReference>
<accession>A0ABY5ATE8</accession>
<dbReference type="PANTHER" id="PTHR43877">
    <property type="entry name" value="AMINOALKYLPHOSPHONATE N-ACETYLTRANSFERASE-RELATED-RELATED"/>
    <property type="match status" value="1"/>
</dbReference>